<feature type="region of interest" description="Disordered" evidence="5">
    <location>
        <begin position="1"/>
        <end position="20"/>
    </location>
</feature>
<dbReference type="eggNOG" id="COG3682">
    <property type="taxonomic scope" value="Bacteria"/>
</dbReference>
<dbReference type="RefSeq" id="WP_012226033.1">
    <property type="nucleotide sequence ID" value="NZ_HG422565.1"/>
</dbReference>
<evidence type="ECO:0000313" key="7">
    <source>
        <dbReference type="Proteomes" id="UP000018291"/>
    </source>
</evidence>
<comment type="similarity">
    <text evidence="1">Belongs to the BlaI transcriptional regulatory family.</text>
</comment>
<keyword evidence="2" id="KW-0805">Transcription regulation</keyword>
<dbReference type="HOGENOM" id="CLU_119090_1_1_11"/>
<organism evidence="6 7">
    <name type="scientific">Candidatus Neomicrothrix parvicella RN1</name>
    <dbReference type="NCBI Taxonomy" id="1229780"/>
    <lineage>
        <taxon>Bacteria</taxon>
        <taxon>Bacillati</taxon>
        <taxon>Actinomycetota</taxon>
        <taxon>Acidimicrobiia</taxon>
        <taxon>Acidimicrobiales</taxon>
        <taxon>Microthrixaceae</taxon>
        <taxon>Candidatus Neomicrothrix</taxon>
    </lineage>
</organism>
<gene>
    <name evidence="6" type="ORF">BN381_220035</name>
</gene>
<dbReference type="Pfam" id="PF03965">
    <property type="entry name" value="Penicillinase_R"/>
    <property type="match status" value="1"/>
</dbReference>
<dbReference type="GO" id="GO:0045892">
    <property type="term" value="P:negative regulation of DNA-templated transcription"/>
    <property type="evidence" value="ECO:0007669"/>
    <property type="project" value="InterPro"/>
</dbReference>
<dbReference type="Gene3D" id="1.10.10.10">
    <property type="entry name" value="Winged helix-like DNA-binding domain superfamily/Winged helix DNA-binding domain"/>
    <property type="match status" value="1"/>
</dbReference>
<dbReference type="AlphaFoldDB" id="R4Z2F0"/>
<sequence>MSKAEAIAEEANVGERRPMGSLESSVLEELWRSSDALTPAQVQAAIDGDLAYTTVMTILTRLWKKGQVTRSRIGRAYAYAPTLPKAEFLAERMGGELERTPDHSAVLTQFVDKLSKTDTEALRAMLSELDD</sequence>
<dbReference type="STRING" id="1229780.BN381_220035"/>
<dbReference type="EMBL" id="CANL01000015">
    <property type="protein sequence ID" value="CCM63461.1"/>
    <property type="molecule type" value="Genomic_DNA"/>
</dbReference>
<keyword evidence="7" id="KW-1185">Reference proteome</keyword>
<evidence type="ECO:0008006" key="8">
    <source>
        <dbReference type="Google" id="ProtNLM"/>
    </source>
</evidence>
<evidence type="ECO:0000256" key="4">
    <source>
        <dbReference type="ARBA" id="ARBA00023163"/>
    </source>
</evidence>
<dbReference type="InterPro" id="IPR036390">
    <property type="entry name" value="WH_DNA-bd_sf"/>
</dbReference>
<evidence type="ECO:0000256" key="5">
    <source>
        <dbReference type="SAM" id="MobiDB-lite"/>
    </source>
</evidence>
<name>R4Z2F0_9ACTN</name>
<dbReference type="InterPro" id="IPR005650">
    <property type="entry name" value="BlaI_family"/>
</dbReference>
<dbReference type="Proteomes" id="UP000018291">
    <property type="component" value="Unassembled WGS sequence"/>
</dbReference>
<proteinExistence type="inferred from homology"/>
<evidence type="ECO:0000313" key="6">
    <source>
        <dbReference type="EMBL" id="CCM63461.1"/>
    </source>
</evidence>
<dbReference type="InterPro" id="IPR036388">
    <property type="entry name" value="WH-like_DNA-bd_sf"/>
</dbReference>
<keyword evidence="4" id="KW-0804">Transcription</keyword>
<evidence type="ECO:0000256" key="1">
    <source>
        <dbReference type="ARBA" id="ARBA00011046"/>
    </source>
</evidence>
<protein>
    <recommendedName>
        <fullName evidence="8">Transcriptional repressor, CopY family</fullName>
    </recommendedName>
</protein>
<comment type="caution">
    <text evidence="6">The sequence shown here is derived from an EMBL/GenBank/DDBJ whole genome shotgun (WGS) entry which is preliminary data.</text>
</comment>
<accession>R4Z2F0</accession>
<dbReference type="GO" id="GO:0003677">
    <property type="term" value="F:DNA binding"/>
    <property type="evidence" value="ECO:0007669"/>
    <property type="project" value="UniProtKB-KW"/>
</dbReference>
<evidence type="ECO:0000256" key="3">
    <source>
        <dbReference type="ARBA" id="ARBA00023125"/>
    </source>
</evidence>
<reference evidence="6 7" key="1">
    <citation type="journal article" date="2013" name="ISME J.">
        <title>Metabolic model for the filamentous 'Candidatus Microthrix parvicella' based on genomic and metagenomic analyses.</title>
        <authorList>
            <person name="Jon McIlroy S."/>
            <person name="Kristiansen R."/>
            <person name="Albertsen M."/>
            <person name="Michael Karst S."/>
            <person name="Rossetti S."/>
            <person name="Lund Nielsen J."/>
            <person name="Tandoi V."/>
            <person name="James Seviour R."/>
            <person name="Nielsen P.H."/>
        </authorList>
    </citation>
    <scope>NUCLEOTIDE SEQUENCE [LARGE SCALE GENOMIC DNA]</scope>
    <source>
        <strain evidence="6 7">RN1</strain>
    </source>
</reference>
<keyword evidence="3" id="KW-0238">DNA-binding</keyword>
<dbReference type="SUPFAM" id="SSF46785">
    <property type="entry name" value="Winged helix' DNA-binding domain"/>
    <property type="match status" value="1"/>
</dbReference>
<evidence type="ECO:0000256" key="2">
    <source>
        <dbReference type="ARBA" id="ARBA00023015"/>
    </source>
</evidence>